<gene>
    <name evidence="1" type="ORF">N7458_001403</name>
</gene>
<comment type="caution">
    <text evidence="1">The sequence shown here is derived from an EMBL/GenBank/DDBJ whole genome shotgun (WGS) entry which is preliminary data.</text>
</comment>
<dbReference type="GeneID" id="81595029"/>
<organism evidence="1 2">
    <name type="scientific">Penicillium daleae</name>
    <dbReference type="NCBI Taxonomy" id="63821"/>
    <lineage>
        <taxon>Eukaryota</taxon>
        <taxon>Fungi</taxon>
        <taxon>Dikarya</taxon>
        <taxon>Ascomycota</taxon>
        <taxon>Pezizomycotina</taxon>
        <taxon>Eurotiomycetes</taxon>
        <taxon>Eurotiomycetidae</taxon>
        <taxon>Eurotiales</taxon>
        <taxon>Aspergillaceae</taxon>
        <taxon>Penicillium</taxon>
    </lineage>
</organism>
<sequence>MSHATPPWTVAPDSTQPSYPSLFQIGAEFPRFVVTYRWWEDEATTVLWAFNIPEIRQVIRYGLFRDENFPRNSLLSRNADTIDAFLVALSDPREHQLLGSLSHVQRVEEILRRSRIEPFQPVPWMWFPPQPGHGLKSREIADAIEAESHHQFRKISFEEIVRASLGYNAVSVEWFLLQHTVLYIYLFNHLQIYPEEISIYIEAEKHLRTQSPFAHRALMHCIRAIQPDAAHDRPQTFSSGFEFIAGPVQMLFRDQPPSLTTILKIFSVLAFRFRRQYIHTGKMEWHVPLDTSILFLEDCLNSTSPKDLARTMTGTDELDFSELSQQSILANDTFVQGLLTNWHGLSIAVWECCAALPDIVPFLRECAQALLDAKNYHSLTALALGLHRYNTATARSRGLNSTVGGMVVLDPLLPPEVVIITNPAENYASYRQQYCEHPGIPFLIPHLRGYQQHGESAIQPLLQYLQHQMSAKT</sequence>
<proteinExistence type="predicted"/>
<accession>A0AAD6CBN1</accession>
<dbReference type="EMBL" id="JAPVEA010000002">
    <property type="protein sequence ID" value="KAJ5459851.1"/>
    <property type="molecule type" value="Genomic_DNA"/>
</dbReference>
<evidence type="ECO:0000313" key="1">
    <source>
        <dbReference type="EMBL" id="KAJ5459851.1"/>
    </source>
</evidence>
<name>A0AAD6CBN1_9EURO</name>
<reference evidence="1" key="2">
    <citation type="journal article" date="2023" name="IMA Fungus">
        <title>Comparative genomic study of the Penicillium genus elucidates a diverse pangenome and 15 lateral gene transfer events.</title>
        <authorList>
            <person name="Petersen C."/>
            <person name="Sorensen T."/>
            <person name="Nielsen M.R."/>
            <person name="Sondergaard T.E."/>
            <person name="Sorensen J.L."/>
            <person name="Fitzpatrick D.A."/>
            <person name="Frisvad J.C."/>
            <person name="Nielsen K.L."/>
        </authorList>
    </citation>
    <scope>NUCLEOTIDE SEQUENCE</scope>
    <source>
        <strain evidence="1">IBT 16125</strain>
    </source>
</reference>
<dbReference type="Proteomes" id="UP001213681">
    <property type="component" value="Unassembled WGS sequence"/>
</dbReference>
<dbReference type="AlphaFoldDB" id="A0AAD6CBN1"/>
<evidence type="ECO:0008006" key="3">
    <source>
        <dbReference type="Google" id="ProtNLM"/>
    </source>
</evidence>
<keyword evidence="2" id="KW-1185">Reference proteome</keyword>
<dbReference type="RefSeq" id="XP_056768893.1">
    <property type="nucleotide sequence ID" value="XM_056904786.1"/>
</dbReference>
<reference evidence="1" key="1">
    <citation type="submission" date="2022-12" db="EMBL/GenBank/DDBJ databases">
        <authorList>
            <person name="Petersen C."/>
        </authorList>
    </citation>
    <scope>NUCLEOTIDE SEQUENCE</scope>
    <source>
        <strain evidence="1">IBT 16125</strain>
    </source>
</reference>
<evidence type="ECO:0000313" key="2">
    <source>
        <dbReference type="Proteomes" id="UP001213681"/>
    </source>
</evidence>
<protein>
    <recommendedName>
        <fullName evidence="3">Ras-GEF domain-containing protein</fullName>
    </recommendedName>
</protein>